<dbReference type="EMBL" id="MRZV01001514">
    <property type="protein sequence ID" value="PIK37366.1"/>
    <property type="molecule type" value="Genomic_DNA"/>
</dbReference>
<feature type="non-terminal residue" evidence="3">
    <location>
        <position position="1"/>
    </location>
</feature>
<gene>
    <name evidence="3" type="ORF">BSL78_25806</name>
</gene>
<sequence>LAFECRYSVNITASNGAGEGPKQILIIEKNQKTPSEPTFDEVTVTSTTVTLRWSPPKNPFGAIRYNLTRKIDETILGSVNTTSLGPGTLEAVVRNYTFTDLLPYTMYTFLLRVKNHARQSRGVEQTVTTKQAVPSAAPANLMAISRPGHPTDLAVNWSSVPTNQSNGIITSYTLYWWLMFHPNKGCQYETGTNVTKLKQNITDGRQSYLIKALKSNSTYCVAITASTSAGEGPCTTAFGRTVKGFINVENLSIVDTSADSVFIEWQLSVTANLQEVVSVNIMVDEPSAPQNLFVADLGNGWVNLSWESPASPNGYISSYRVVYYSDTKREEVTTSFTFQDLHLTCSKFSATKYVFEVYAVNTAEELEGPAVTKRTKVCTKHKVLSLVIAMVIVPCCIITACGLLVWWCIFYPKQKLDIKIVKAISHPKMFASTGRRPEKEVFDTLKAKPKVLESETYMIMKPAMHHNRKFSKDNNSSQEYLKMSMTYISDAT</sequence>
<dbReference type="PROSITE" id="PS50853">
    <property type="entry name" value="FN3"/>
    <property type="match status" value="3"/>
</dbReference>
<dbReference type="SMART" id="SM00060">
    <property type="entry name" value="FN3"/>
    <property type="match status" value="3"/>
</dbReference>
<dbReference type="PANTHER" id="PTHR46957">
    <property type="entry name" value="CYTOKINE RECEPTOR"/>
    <property type="match status" value="1"/>
</dbReference>
<dbReference type="Pfam" id="PF00041">
    <property type="entry name" value="fn3"/>
    <property type="match status" value="3"/>
</dbReference>
<feature type="domain" description="Fibronectin type-III" evidence="2">
    <location>
        <begin position="137"/>
        <end position="245"/>
    </location>
</feature>
<dbReference type="InterPro" id="IPR003961">
    <property type="entry name" value="FN3_dom"/>
</dbReference>
<dbReference type="GO" id="GO:0016020">
    <property type="term" value="C:membrane"/>
    <property type="evidence" value="ECO:0007669"/>
    <property type="project" value="UniProtKB-SubCell"/>
</dbReference>
<dbReference type="PANTHER" id="PTHR46957:SF3">
    <property type="entry name" value="CYTOKINE RECEPTOR"/>
    <property type="match status" value="1"/>
</dbReference>
<reference evidence="3 4" key="1">
    <citation type="journal article" date="2017" name="PLoS Biol.">
        <title>The sea cucumber genome provides insights into morphological evolution and visceral regeneration.</title>
        <authorList>
            <person name="Zhang X."/>
            <person name="Sun L."/>
            <person name="Yuan J."/>
            <person name="Sun Y."/>
            <person name="Gao Y."/>
            <person name="Zhang L."/>
            <person name="Li S."/>
            <person name="Dai H."/>
            <person name="Hamel J.F."/>
            <person name="Liu C."/>
            <person name="Yu Y."/>
            <person name="Liu S."/>
            <person name="Lin W."/>
            <person name="Guo K."/>
            <person name="Jin S."/>
            <person name="Xu P."/>
            <person name="Storey K.B."/>
            <person name="Huan P."/>
            <person name="Zhang T."/>
            <person name="Zhou Y."/>
            <person name="Zhang J."/>
            <person name="Lin C."/>
            <person name="Li X."/>
            <person name="Xing L."/>
            <person name="Huo D."/>
            <person name="Sun M."/>
            <person name="Wang L."/>
            <person name="Mercier A."/>
            <person name="Li F."/>
            <person name="Yang H."/>
            <person name="Xiang J."/>
        </authorList>
    </citation>
    <scope>NUCLEOTIDE SEQUENCE [LARGE SCALE GENOMIC DNA]</scope>
    <source>
        <strain evidence="3">Shaxun</strain>
        <tissue evidence="3">Muscle</tissue>
    </source>
</reference>
<dbReference type="OrthoDB" id="6381660at2759"/>
<dbReference type="CDD" id="cd00063">
    <property type="entry name" value="FN3"/>
    <property type="match status" value="3"/>
</dbReference>
<dbReference type="Proteomes" id="UP000230750">
    <property type="component" value="Unassembled WGS sequence"/>
</dbReference>
<feature type="domain" description="Fibronectin type-III" evidence="2">
    <location>
        <begin position="33"/>
        <end position="135"/>
    </location>
</feature>
<dbReference type="SUPFAM" id="SSF49265">
    <property type="entry name" value="Fibronectin type III"/>
    <property type="match status" value="2"/>
</dbReference>
<evidence type="ECO:0000259" key="2">
    <source>
        <dbReference type="PROSITE" id="PS50853"/>
    </source>
</evidence>
<keyword evidence="1" id="KW-1133">Transmembrane helix</keyword>
<evidence type="ECO:0000313" key="4">
    <source>
        <dbReference type="Proteomes" id="UP000230750"/>
    </source>
</evidence>
<organism evidence="3 4">
    <name type="scientific">Stichopus japonicus</name>
    <name type="common">Sea cucumber</name>
    <dbReference type="NCBI Taxonomy" id="307972"/>
    <lineage>
        <taxon>Eukaryota</taxon>
        <taxon>Metazoa</taxon>
        <taxon>Echinodermata</taxon>
        <taxon>Eleutherozoa</taxon>
        <taxon>Echinozoa</taxon>
        <taxon>Holothuroidea</taxon>
        <taxon>Aspidochirotacea</taxon>
        <taxon>Aspidochirotida</taxon>
        <taxon>Stichopodidae</taxon>
        <taxon>Apostichopus</taxon>
    </lineage>
</organism>
<keyword evidence="4" id="KW-1185">Reference proteome</keyword>
<feature type="domain" description="Fibronectin type-III" evidence="2">
    <location>
        <begin position="288"/>
        <end position="382"/>
    </location>
</feature>
<dbReference type="AlphaFoldDB" id="A0A2G8JNM3"/>
<evidence type="ECO:0000313" key="3">
    <source>
        <dbReference type="EMBL" id="PIK37366.1"/>
    </source>
</evidence>
<keyword evidence="1" id="KW-0812">Transmembrane</keyword>
<proteinExistence type="predicted"/>
<comment type="caution">
    <text evidence="3">The sequence shown here is derived from an EMBL/GenBank/DDBJ whole genome shotgun (WGS) entry which is preliminary data.</text>
</comment>
<dbReference type="InterPro" id="IPR050713">
    <property type="entry name" value="RTP_Phos/Ushers"/>
</dbReference>
<name>A0A2G8JNM3_STIJA</name>
<protein>
    <submittedName>
        <fullName evidence="3">Putative phosphatidylinositol phosphatase PTPRQ</fullName>
    </submittedName>
</protein>
<feature type="transmembrane region" description="Helical" evidence="1">
    <location>
        <begin position="383"/>
        <end position="409"/>
    </location>
</feature>
<keyword evidence="1" id="KW-0472">Membrane</keyword>
<dbReference type="InterPro" id="IPR036116">
    <property type="entry name" value="FN3_sf"/>
</dbReference>
<accession>A0A2G8JNM3</accession>
<dbReference type="InterPro" id="IPR013783">
    <property type="entry name" value="Ig-like_fold"/>
</dbReference>
<dbReference type="Gene3D" id="2.60.40.10">
    <property type="entry name" value="Immunoglobulins"/>
    <property type="match status" value="3"/>
</dbReference>
<evidence type="ECO:0000256" key="1">
    <source>
        <dbReference type="SAM" id="Phobius"/>
    </source>
</evidence>
<dbReference type="STRING" id="307972.A0A2G8JNM3"/>